<evidence type="ECO:0000313" key="8">
    <source>
        <dbReference type="EMBL" id="KAF2754988.1"/>
    </source>
</evidence>
<sequence>MTYIPYKQDRSTLQLRQTSPPTAFSPEYRAYNNAPQIQTIVCTISAIGLLTGILRLYIRRSFRVLGSDDYVMMGTMLLALGTMICLLLETLNGIGRHIDTFQPTEVREVRLLIFVHSLFIVTGISSVKVSVGFFLMRLTTKASRYYTFIQGSIVFTLLFWLTCLIILIFQCKPIHAAWDTNVSDAKCYSSRIFIDIGITNSSVNIATDILFATIPIPLIWKLQLNTRTRISLVTVLGLGYFASAAAIVKAVKQATFFSTPDWTVHDSFNVWNVIELSVGMIAANLPCLKPLFNWFLDTARAISSKSEPTLRNIRTAGCGYHAAAVGYINRNNSDEISIALEGLTGPKDQYSGTPYGKTHTVIEGGAGENEKIEGKSLGWLLDEASRSDESILIAGRMIPPRGIMRTTEVLVSR</sequence>
<accession>A0A6A6VWB9</accession>
<evidence type="ECO:0000259" key="7">
    <source>
        <dbReference type="Pfam" id="PF20684"/>
    </source>
</evidence>
<name>A0A6A6VWB9_9PEZI</name>
<dbReference type="GeneID" id="54480106"/>
<evidence type="ECO:0000256" key="5">
    <source>
        <dbReference type="ARBA" id="ARBA00038359"/>
    </source>
</evidence>
<keyword evidence="2 6" id="KW-0812">Transmembrane</keyword>
<feature type="transmembrane region" description="Helical" evidence="6">
    <location>
        <begin position="148"/>
        <end position="169"/>
    </location>
</feature>
<dbReference type="AlphaFoldDB" id="A0A6A6VWB9"/>
<dbReference type="PANTHER" id="PTHR33048:SF167">
    <property type="entry name" value="INTEGRAL MEMBRANE PROTEIN"/>
    <property type="match status" value="1"/>
</dbReference>
<comment type="similarity">
    <text evidence="5">Belongs to the SAT4 family.</text>
</comment>
<comment type="subcellular location">
    <subcellularLocation>
        <location evidence="1">Membrane</location>
        <topology evidence="1">Multi-pass membrane protein</topology>
    </subcellularLocation>
</comment>
<feature type="transmembrane region" description="Helical" evidence="6">
    <location>
        <begin position="111"/>
        <end position="136"/>
    </location>
</feature>
<evidence type="ECO:0000256" key="6">
    <source>
        <dbReference type="SAM" id="Phobius"/>
    </source>
</evidence>
<dbReference type="PANTHER" id="PTHR33048">
    <property type="entry name" value="PTH11-LIKE INTEGRAL MEMBRANE PROTEIN (AFU_ORTHOLOGUE AFUA_5G11245)"/>
    <property type="match status" value="1"/>
</dbReference>
<feature type="domain" description="Rhodopsin" evidence="7">
    <location>
        <begin position="54"/>
        <end position="293"/>
    </location>
</feature>
<keyword evidence="3 6" id="KW-1133">Transmembrane helix</keyword>
<dbReference type="EMBL" id="ML996578">
    <property type="protein sequence ID" value="KAF2754988.1"/>
    <property type="molecule type" value="Genomic_DNA"/>
</dbReference>
<gene>
    <name evidence="8" type="ORF">EJ05DRAFT_118501</name>
</gene>
<feature type="transmembrane region" description="Helical" evidence="6">
    <location>
        <begin position="70"/>
        <end position="91"/>
    </location>
</feature>
<dbReference type="GO" id="GO:0016020">
    <property type="term" value="C:membrane"/>
    <property type="evidence" value="ECO:0007669"/>
    <property type="project" value="UniProtKB-SubCell"/>
</dbReference>
<proteinExistence type="inferred from homology"/>
<feature type="transmembrane region" description="Helical" evidence="6">
    <location>
        <begin position="37"/>
        <end position="58"/>
    </location>
</feature>
<evidence type="ECO:0000256" key="1">
    <source>
        <dbReference type="ARBA" id="ARBA00004141"/>
    </source>
</evidence>
<evidence type="ECO:0000256" key="2">
    <source>
        <dbReference type="ARBA" id="ARBA00022692"/>
    </source>
</evidence>
<dbReference type="Proteomes" id="UP000799437">
    <property type="component" value="Unassembled WGS sequence"/>
</dbReference>
<dbReference type="RefSeq" id="XP_033597439.1">
    <property type="nucleotide sequence ID" value="XM_033739052.1"/>
</dbReference>
<organism evidence="8 9">
    <name type="scientific">Pseudovirgaria hyperparasitica</name>
    <dbReference type="NCBI Taxonomy" id="470096"/>
    <lineage>
        <taxon>Eukaryota</taxon>
        <taxon>Fungi</taxon>
        <taxon>Dikarya</taxon>
        <taxon>Ascomycota</taxon>
        <taxon>Pezizomycotina</taxon>
        <taxon>Dothideomycetes</taxon>
        <taxon>Dothideomycetes incertae sedis</taxon>
        <taxon>Acrospermales</taxon>
        <taxon>Acrospermaceae</taxon>
        <taxon>Pseudovirgaria</taxon>
    </lineage>
</organism>
<dbReference type="OrthoDB" id="5022096at2759"/>
<dbReference type="Pfam" id="PF20684">
    <property type="entry name" value="Fung_rhodopsin"/>
    <property type="match status" value="1"/>
</dbReference>
<keyword evidence="9" id="KW-1185">Reference proteome</keyword>
<evidence type="ECO:0000313" key="9">
    <source>
        <dbReference type="Proteomes" id="UP000799437"/>
    </source>
</evidence>
<protein>
    <recommendedName>
        <fullName evidence="7">Rhodopsin domain-containing protein</fullName>
    </recommendedName>
</protein>
<evidence type="ECO:0000256" key="3">
    <source>
        <dbReference type="ARBA" id="ARBA00022989"/>
    </source>
</evidence>
<dbReference type="InterPro" id="IPR049326">
    <property type="entry name" value="Rhodopsin_dom_fungi"/>
</dbReference>
<dbReference type="InterPro" id="IPR052337">
    <property type="entry name" value="SAT4-like"/>
</dbReference>
<reference evidence="8" key="1">
    <citation type="journal article" date="2020" name="Stud. Mycol.">
        <title>101 Dothideomycetes genomes: a test case for predicting lifestyles and emergence of pathogens.</title>
        <authorList>
            <person name="Haridas S."/>
            <person name="Albert R."/>
            <person name="Binder M."/>
            <person name="Bloem J."/>
            <person name="Labutti K."/>
            <person name="Salamov A."/>
            <person name="Andreopoulos B."/>
            <person name="Baker S."/>
            <person name="Barry K."/>
            <person name="Bills G."/>
            <person name="Bluhm B."/>
            <person name="Cannon C."/>
            <person name="Castanera R."/>
            <person name="Culley D."/>
            <person name="Daum C."/>
            <person name="Ezra D."/>
            <person name="Gonzalez J."/>
            <person name="Henrissat B."/>
            <person name="Kuo A."/>
            <person name="Liang C."/>
            <person name="Lipzen A."/>
            <person name="Lutzoni F."/>
            <person name="Magnuson J."/>
            <person name="Mondo S."/>
            <person name="Nolan M."/>
            <person name="Ohm R."/>
            <person name="Pangilinan J."/>
            <person name="Park H.-J."/>
            <person name="Ramirez L."/>
            <person name="Alfaro M."/>
            <person name="Sun H."/>
            <person name="Tritt A."/>
            <person name="Yoshinaga Y."/>
            <person name="Zwiers L.-H."/>
            <person name="Turgeon B."/>
            <person name="Goodwin S."/>
            <person name="Spatafora J."/>
            <person name="Crous P."/>
            <person name="Grigoriev I."/>
        </authorList>
    </citation>
    <scope>NUCLEOTIDE SEQUENCE</scope>
    <source>
        <strain evidence="8">CBS 121739</strain>
    </source>
</reference>
<feature type="transmembrane region" description="Helical" evidence="6">
    <location>
        <begin position="230"/>
        <end position="248"/>
    </location>
</feature>
<evidence type="ECO:0000256" key="4">
    <source>
        <dbReference type="ARBA" id="ARBA00023136"/>
    </source>
</evidence>
<keyword evidence="4 6" id="KW-0472">Membrane</keyword>